<evidence type="ECO:0000313" key="4">
    <source>
        <dbReference type="Proteomes" id="UP000037136"/>
    </source>
</evidence>
<name>A0A2A9P6Y3_OPHUN</name>
<feature type="domain" description="Heterokaryon incompatibility" evidence="2">
    <location>
        <begin position="246"/>
        <end position="392"/>
    </location>
</feature>
<gene>
    <name evidence="3" type="ORF">XA68_15379</name>
</gene>
<dbReference type="InterPro" id="IPR052895">
    <property type="entry name" value="HetReg/Transcr_Mod"/>
</dbReference>
<reference evidence="3 4" key="2">
    <citation type="journal article" date="2017" name="Sci. Rep.">
        <title>Ant-infecting Ophiocordyceps genomes reveal a high diversity of potential behavioral manipulation genes and a possible major role for enterotoxins.</title>
        <authorList>
            <person name="de Bekker C."/>
            <person name="Ohm R.A."/>
            <person name="Evans H.C."/>
            <person name="Brachmann A."/>
            <person name="Hughes D.P."/>
        </authorList>
    </citation>
    <scope>NUCLEOTIDE SEQUENCE [LARGE SCALE GENOMIC DNA]</scope>
    <source>
        <strain evidence="3 4">SC16a</strain>
    </source>
</reference>
<accession>A0A2A9P6Y3</accession>
<proteinExistence type="predicted"/>
<dbReference type="STRING" id="268505.A0A2A9P6Y3"/>
<dbReference type="AlphaFoldDB" id="A0A2A9P6Y3"/>
<dbReference type="Proteomes" id="UP000037136">
    <property type="component" value="Unassembled WGS sequence"/>
</dbReference>
<sequence length="858" mass="97876">MPVQLAALRNWIRLSCLVTTEGMGNFNQEEVNTYLLLKDFVFSTYAVTGHFFIDMFNRIDHMRACCPHHGKLFASMLSPLKFIIKVRFHELRARGFMSEDASQGIYLRTLRRLFVLEMCDVADTFHRASSTRERRQDAAREAYRQCVSWHCLERILLPPSEPEAPQEKCKSKATNTITDLIQQGPLIQPCPWLDHAAGKSEKLQGWPEYLWHVQERQLIYLGTDEGRRETFRVGEDVAYDTRRPQYIAISHTWGRWIKDDEAGFVIPNGFQYPIPRNKTFLVEELAQSLCNFQRLNSFPADCECVWLDLLCIPQGPDELLSGQDLETRQREIARQGSIFHNAVKVIGWLHELEDLSCLEAFFELSAYSLLSLEKMASQETIARSSRQQEHLMNCMTRTLVADPNEPTNDDEDSVGNSRALTVTFDWVYREGGGLAPDPGPRLPQAAGGSSMRTVESKGYGGTTHPSKCYFTSLWTLQEICLRPDIYLATRDWKVMSLTSDGTWIPLNGFVALSRPPMQIQTINGHEKIRRHFLDIQSWMVDRQLAALLCPSPMEILSMANKRQCTSRRAEAIISALGATTWFDEVRQKKYNPESDLILEKYPAKFIEEVRHLIPSEILMSSVGVPIDYFDARDPGSSTITLHARNGLTFVQNNVPKHLGESIAEVAPFAGSLLPFSHADQLSLRMSNNFPAMTPKAHESVEKWSIKHSGNVHITTACILSLNKSSFFLDQSQDHEQVFHFTGFMPSTVKGTDGQDNKTTWRNYEGTLIEDVEAWVQEASRSFEVQFVVVSHYVRYLHPWANHKMQQIIQGVVLRGLSKDVAKKNRRCYINIGFFELLVFGPEPLGLPDESLELDWIVL</sequence>
<dbReference type="EMBL" id="LAZP02000441">
    <property type="protein sequence ID" value="PFH57199.1"/>
    <property type="molecule type" value="Genomic_DNA"/>
</dbReference>
<evidence type="ECO:0000313" key="3">
    <source>
        <dbReference type="EMBL" id="PFH57199.1"/>
    </source>
</evidence>
<evidence type="ECO:0000256" key="1">
    <source>
        <dbReference type="SAM" id="MobiDB-lite"/>
    </source>
</evidence>
<dbReference type="OrthoDB" id="2157530at2759"/>
<comment type="caution">
    <text evidence="3">The sequence shown here is derived from an EMBL/GenBank/DDBJ whole genome shotgun (WGS) entry which is preliminary data.</text>
</comment>
<dbReference type="PANTHER" id="PTHR24148:SF64">
    <property type="entry name" value="HETEROKARYON INCOMPATIBILITY DOMAIN-CONTAINING PROTEIN"/>
    <property type="match status" value="1"/>
</dbReference>
<feature type="region of interest" description="Disordered" evidence="1">
    <location>
        <begin position="434"/>
        <end position="458"/>
    </location>
</feature>
<reference evidence="3 4" key="1">
    <citation type="journal article" date="2015" name="BMC Genomics">
        <title>Gene expression during zombie ant biting behavior reflects the complexity underlying fungal parasitic behavioral manipulation.</title>
        <authorList>
            <person name="de Bekker C."/>
            <person name="Ohm R.A."/>
            <person name="Loreto R.G."/>
            <person name="Sebastian A."/>
            <person name="Albert I."/>
            <person name="Merrow M."/>
            <person name="Brachmann A."/>
            <person name="Hughes D.P."/>
        </authorList>
    </citation>
    <scope>NUCLEOTIDE SEQUENCE [LARGE SCALE GENOMIC DNA]</scope>
    <source>
        <strain evidence="3 4">SC16a</strain>
    </source>
</reference>
<protein>
    <recommendedName>
        <fullName evidence="2">Heterokaryon incompatibility domain-containing protein</fullName>
    </recommendedName>
</protein>
<evidence type="ECO:0000259" key="2">
    <source>
        <dbReference type="Pfam" id="PF06985"/>
    </source>
</evidence>
<dbReference type="Pfam" id="PF06985">
    <property type="entry name" value="HET"/>
    <property type="match status" value="1"/>
</dbReference>
<dbReference type="InterPro" id="IPR010730">
    <property type="entry name" value="HET"/>
</dbReference>
<dbReference type="PANTHER" id="PTHR24148">
    <property type="entry name" value="ANKYRIN REPEAT DOMAIN-CONTAINING PROTEIN 39 HOMOLOG-RELATED"/>
    <property type="match status" value="1"/>
</dbReference>
<organism evidence="3 4">
    <name type="scientific">Ophiocordyceps unilateralis</name>
    <name type="common">Zombie-ant fungus</name>
    <name type="synonym">Torrubia unilateralis</name>
    <dbReference type="NCBI Taxonomy" id="268505"/>
    <lineage>
        <taxon>Eukaryota</taxon>
        <taxon>Fungi</taxon>
        <taxon>Dikarya</taxon>
        <taxon>Ascomycota</taxon>
        <taxon>Pezizomycotina</taxon>
        <taxon>Sordariomycetes</taxon>
        <taxon>Hypocreomycetidae</taxon>
        <taxon>Hypocreales</taxon>
        <taxon>Ophiocordycipitaceae</taxon>
        <taxon>Ophiocordyceps</taxon>
    </lineage>
</organism>
<keyword evidence="4" id="KW-1185">Reference proteome</keyword>